<feature type="domain" description="SLBB" evidence="18">
    <location>
        <begin position="254"/>
        <end position="354"/>
    </location>
</feature>
<dbReference type="STRING" id="595536.GCA_000178815_01309"/>
<evidence type="ECO:0000259" key="17">
    <source>
        <dbReference type="Pfam" id="PF10531"/>
    </source>
</evidence>
<reference evidence="20" key="1">
    <citation type="submission" date="2017-10" db="EMBL/GenBank/DDBJ databases">
        <title>Completed PacBio SMRT sequence of Methylosinus trichosporium OB3b reveals presence of a third large plasmid.</title>
        <authorList>
            <person name="Charles T.C."/>
            <person name="Lynch M.D.J."/>
            <person name="Heil J.R."/>
            <person name="Cheng J."/>
        </authorList>
    </citation>
    <scope>NUCLEOTIDE SEQUENCE [LARGE SCALE GENOMIC DNA]</scope>
    <source>
        <strain evidence="20">OB3b</strain>
    </source>
</reference>
<dbReference type="InterPro" id="IPR003715">
    <property type="entry name" value="Poly_export_N"/>
</dbReference>
<evidence type="ECO:0000313" key="20">
    <source>
        <dbReference type="Proteomes" id="UP000230709"/>
    </source>
</evidence>
<feature type="domain" description="Soluble ligand binding" evidence="17">
    <location>
        <begin position="174"/>
        <end position="222"/>
    </location>
</feature>
<feature type="domain" description="Polysaccharide export protein N-terminal" evidence="16">
    <location>
        <begin position="81"/>
        <end position="168"/>
    </location>
</feature>
<evidence type="ECO:0000256" key="13">
    <source>
        <dbReference type="ARBA" id="ARBA00023237"/>
    </source>
</evidence>
<name>A0A2D2D654_METT3</name>
<keyword evidence="11" id="KW-0472">Membrane</keyword>
<keyword evidence="20" id="KW-1185">Reference proteome</keyword>
<evidence type="ECO:0000256" key="7">
    <source>
        <dbReference type="ARBA" id="ARBA00022729"/>
    </source>
</evidence>
<evidence type="ECO:0000256" key="12">
    <source>
        <dbReference type="ARBA" id="ARBA00023139"/>
    </source>
</evidence>
<evidence type="ECO:0000313" key="19">
    <source>
        <dbReference type="EMBL" id="ATQ70500.1"/>
    </source>
</evidence>
<dbReference type="Pfam" id="PF10531">
    <property type="entry name" value="SLBB"/>
    <property type="match status" value="1"/>
</dbReference>
<dbReference type="EMBL" id="CP023737">
    <property type="protein sequence ID" value="ATQ70500.1"/>
    <property type="molecule type" value="Genomic_DNA"/>
</dbReference>
<dbReference type="GO" id="GO:0006811">
    <property type="term" value="P:monoatomic ion transport"/>
    <property type="evidence" value="ECO:0007669"/>
    <property type="project" value="UniProtKB-KW"/>
</dbReference>
<evidence type="ECO:0000256" key="8">
    <source>
        <dbReference type="ARBA" id="ARBA00023047"/>
    </source>
</evidence>
<keyword evidence="6" id="KW-0812">Transmembrane</keyword>
<evidence type="ECO:0000256" key="15">
    <source>
        <dbReference type="SAM" id="SignalP"/>
    </source>
</evidence>
<dbReference type="PROSITE" id="PS51257">
    <property type="entry name" value="PROKAR_LIPOPROTEIN"/>
    <property type="match status" value="1"/>
</dbReference>
<keyword evidence="10" id="KW-0626">Porin</keyword>
<keyword evidence="3" id="KW-0813">Transport</keyword>
<dbReference type="InterPro" id="IPR054765">
    <property type="entry name" value="SLBB_dom"/>
</dbReference>
<keyword evidence="4" id="KW-1134">Transmembrane beta strand</keyword>
<comment type="subcellular location">
    <subcellularLocation>
        <location evidence="1">Cell outer membrane</location>
        <topology evidence="1">Multi-pass membrane protein</topology>
    </subcellularLocation>
</comment>
<protein>
    <submittedName>
        <fullName evidence="19">Sugar transporter</fullName>
    </submittedName>
</protein>
<evidence type="ECO:0000256" key="5">
    <source>
        <dbReference type="ARBA" id="ARBA00022597"/>
    </source>
</evidence>
<evidence type="ECO:0000256" key="3">
    <source>
        <dbReference type="ARBA" id="ARBA00022448"/>
    </source>
</evidence>
<evidence type="ECO:0000256" key="9">
    <source>
        <dbReference type="ARBA" id="ARBA00023065"/>
    </source>
</evidence>
<keyword evidence="8" id="KW-0625">Polysaccharide transport</keyword>
<accession>A0A2D2D654</accession>
<dbReference type="InterPro" id="IPR019554">
    <property type="entry name" value="Soluble_ligand-bd"/>
</dbReference>
<keyword evidence="13" id="KW-0998">Cell outer membrane</keyword>
<keyword evidence="7 15" id="KW-0732">Signal</keyword>
<feature type="chain" id="PRO_5013790091" evidence="15">
    <location>
        <begin position="19"/>
        <end position="387"/>
    </location>
</feature>
<evidence type="ECO:0000256" key="11">
    <source>
        <dbReference type="ARBA" id="ARBA00023136"/>
    </source>
</evidence>
<evidence type="ECO:0000259" key="18">
    <source>
        <dbReference type="Pfam" id="PF22461"/>
    </source>
</evidence>
<dbReference type="Gene3D" id="3.30.1950.10">
    <property type="entry name" value="wza like domain"/>
    <property type="match status" value="1"/>
</dbReference>
<keyword evidence="12" id="KW-0564">Palmitate</keyword>
<dbReference type="Gene3D" id="3.10.560.10">
    <property type="entry name" value="Outer membrane lipoprotein wza domain like"/>
    <property type="match status" value="2"/>
</dbReference>
<dbReference type="GO" id="GO:0046930">
    <property type="term" value="C:pore complex"/>
    <property type="evidence" value="ECO:0007669"/>
    <property type="project" value="UniProtKB-KW"/>
</dbReference>
<evidence type="ECO:0000256" key="10">
    <source>
        <dbReference type="ARBA" id="ARBA00023114"/>
    </source>
</evidence>
<evidence type="ECO:0000259" key="16">
    <source>
        <dbReference type="Pfam" id="PF02563"/>
    </source>
</evidence>
<evidence type="ECO:0000256" key="2">
    <source>
        <dbReference type="ARBA" id="ARBA00009450"/>
    </source>
</evidence>
<evidence type="ECO:0000256" key="6">
    <source>
        <dbReference type="ARBA" id="ARBA00022692"/>
    </source>
</evidence>
<evidence type="ECO:0000256" key="4">
    <source>
        <dbReference type="ARBA" id="ARBA00022452"/>
    </source>
</evidence>
<proteinExistence type="inferred from homology"/>
<comment type="similarity">
    <text evidence="2">Belongs to the BexD/CtrA/VexA family.</text>
</comment>
<keyword evidence="9" id="KW-0406">Ion transport</keyword>
<dbReference type="Pfam" id="PF02563">
    <property type="entry name" value="Poly_export"/>
    <property type="match status" value="1"/>
</dbReference>
<sequence length="387" mass="40839">MDSKLFLRFAALSGVALLAGCSFLPGSGPSGDSIVEATASATPAFVGVEIDDFSLEVLARRREPSLRGSFGDYRALASQPIGVGDALQITVWEATAGGLFSSGGGDHTSPGSRSATIPEQTVARDGSVTVPYAGRIQVAGRSQQEVEALIVERLRGKAIEPQALVTVTHNVSNMVTVTGEVSQGARVPLTLRGDRVMDVIASAGGFKTPVHETFVSLTRGDRTARVPLGALLATPREDIYVRPGDMVTVEHTPQTFTVAGALGSNSVLEFGARSLTLEEAIGKAGGIEDQQADPSGLFVLRYEPSGIVSQYPATPPELAARAQVPVVYHLDMRDPKALFAARRFAMRDKDILFVSNAGLTEAGKVLKLVSMLTQPAVQGIRTESRIK</sequence>
<dbReference type="GO" id="GO:0015288">
    <property type="term" value="F:porin activity"/>
    <property type="evidence" value="ECO:0007669"/>
    <property type="project" value="UniProtKB-KW"/>
</dbReference>
<evidence type="ECO:0000256" key="14">
    <source>
        <dbReference type="ARBA" id="ARBA00023288"/>
    </source>
</evidence>
<dbReference type="PANTHER" id="PTHR33619">
    <property type="entry name" value="POLYSACCHARIDE EXPORT PROTEIN GFCE-RELATED"/>
    <property type="match status" value="1"/>
</dbReference>
<dbReference type="PANTHER" id="PTHR33619:SF3">
    <property type="entry name" value="POLYSACCHARIDE EXPORT PROTEIN GFCE-RELATED"/>
    <property type="match status" value="1"/>
</dbReference>
<keyword evidence="5 19" id="KW-0762">Sugar transport</keyword>
<dbReference type="GO" id="GO:0015159">
    <property type="term" value="F:polysaccharide transmembrane transporter activity"/>
    <property type="evidence" value="ECO:0007669"/>
    <property type="project" value="InterPro"/>
</dbReference>
<dbReference type="KEGG" id="mtw:CQW49_19415"/>
<dbReference type="Proteomes" id="UP000230709">
    <property type="component" value="Chromosome"/>
</dbReference>
<keyword evidence="14" id="KW-0449">Lipoprotein</keyword>
<dbReference type="AlphaFoldDB" id="A0A2D2D654"/>
<feature type="signal peptide" evidence="15">
    <location>
        <begin position="1"/>
        <end position="18"/>
    </location>
</feature>
<dbReference type="InterPro" id="IPR049712">
    <property type="entry name" value="Poly_export"/>
</dbReference>
<gene>
    <name evidence="19" type="ORF">CQW49_19415</name>
</gene>
<dbReference type="RefSeq" id="WP_003615022.1">
    <property type="nucleotide sequence ID" value="NZ_ADVE02000001.1"/>
</dbReference>
<dbReference type="GO" id="GO:0009279">
    <property type="term" value="C:cell outer membrane"/>
    <property type="evidence" value="ECO:0007669"/>
    <property type="project" value="UniProtKB-SubCell"/>
</dbReference>
<evidence type="ECO:0000256" key="1">
    <source>
        <dbReference type="ARBA" id="ARBA00004571"/>
    </source>
</evidence>
<dbReference type="Pfam" id="PF22461">
    <property type="entry name" value="SLBB_2"/>
    <property type="match status" value="1"/>
</dbReference>
<organism evidence="19 20">
    <name type="scientific">Methylosinus trichosporium (strain ATCC 35070 / NCIMB 11131 / UNIQEM 75 / OB3b)</name>
    <dbReference type="NCBI Taxonomy" id="595536"/>
    <lineage>
        <taxon>Bacteria</taxon>
        <taxon>Pseudomonadati</taxon>
        <taxon>Pseudomonadota</taxon>
        <taxon>Alphaproteobacteria</taxon>
        <taxon>Hyphomicrobiales</taxon>
        <taxon>Methylocystaceae</taxon>
        <taxon>Methylosinus</taxon>
    </lineage>
</organism>